<gene>
    <name evidence="1" type="ORF">ACFPMG_23245</name>
</gene>
<evidence type="ECO:0000313" key="1">
    <source>
        <dbReference type="EMBL" id="MFC5357914.1"/>
    </source>
</evidence>
<evidence type="ECO:0000313" key="2">
    <source>
        <dbReference type="Proteomes" id="UP001596166"/>
    </source>
</evidence>
<dbReference type="Proteomes" id="UP001596166">
    <property type="component" value="Unassembled WGS sequence"/>
</dbReference>
<organism evidence="1 2">
    <name type="scientific">Azospirillum himalayense</name>
    <dbReference type="NCBI Taxonomy" id="654847"/>
    <lineage>
        <taxon>Bacteria</taxon>
        <taxon>Pseudomonadati</taxon>
        <taxon>Pseudomonadota</taxon>
        <taxon>Alphaproteobacteria</taxon>
        <taxon>Rhodospirillales</taxon>
        <taxon>Azospirillaceae</taxon>
        <taxon>Azospirillum</taxon>
    </lineage>
</organism>
<comment type="caution">
    <text evidence="1">The sequence shown here is derived from an EMBL/GenBank/DDBJ whole genome shotgun (WGS) entry which is preliminary data.</text>
</comment>
<protein>
    <submittedName>
        <fullName evidence="1">Uncharacterized protein</fullName>
    </submittedName>
</protein>
<accession>A0ABW0GA82</accession>
<proteinExistence type="predicted"/>
<dbReference type="EMBL" id="JBHSLC010000054">
    <property type="protein sequence ID" value="MFC5357914.1"/>
    <property type="molecule type" value="Genomic_DNA"/>
</dbReference>
<sequence>MLTIDRQIQELRVELAACVLTRRERVQARRELDTLLARQTDREDAFETLVADDPAPD</sequence>
<keyword evidence="2" id="KW-1185">Reference proteome</keyword>
<dbReference type="RefSeq" id="WP_376997592.1">
    <property type="nucleotide sequence ID" value="NZ_JBHSLC010000054.1"/>
</dbReference>
<reference evidence="2" key="1">
    <citation type="journal article" date="2019" name="Int. J. Syst. Evol. Microbiol.">
        <title>The Global Catalogue of Microorganisms (GCM) 10K type strain sequencing project: providing services to taxonomists for standard genome sequencing and annotation.</title>
        <authorList>
            <consortium name="The Broad Institute Genomics Platform"/>
            <consortium name="The Broad Institute Genome Sequencing Center for Infectious Disease"/>
            <person name="Wu L."/>
            <person name="Ma J."/>
        </authorList>
    </citation>
    <scope>NUCLEOTIDE SEQUENCE [LARGE SCALE GENOMIC DNA]</scope>
    <source>
        <strain evidence="2">CCUG 58760</strain>
    </source>
</reference>
<name>A0ABW0GA82_9PROT</name>